<evidence type="ECO:0000259" key="4">
    <source>
        <dbReference type="Pfam" id="PF21771"/>
    </source>
</evidence>
<dbReference type="GO" id="GO:0005856">
    <property type="term" value="C:cytoskeleton"/>
    <property type="evidence" value="ECO:0007669"/>
    <property type="project" value="TreeGrafter"/>
</dbReference>
<organism evidence="5 6">
    <name type="scientific">Aphidius gifuensis</name>
    <name type="common">Parasitoid wasp</name>
    <dbReference type="NCBI Taxonomy" id="684658"/>
    <lineage>
        <taxon>Eukaryota</taxon>
        <taxon>Metazoa</taxon>
        <taxon>Ecdysozoa</taxon>
        <taxon>Arthropoda</taxon>
        <taxon>Hexapoda</taxon>
        <taxon>Insecta</taxon>
        <taxon>Pterygota</taxon>
        <taxon>Neoptera</taxon>
        <taxon>Endopterygota</taxon>
        <taxon>Hymenoptera</taxon>
        <taxon>Apocrita</taxon>
        <taxon>Ichneumonoidea</taxon>
        <taxon>Braconidae</taxon>
        <taxon>Aphidiinae</taxon>
        <taxon>Aphidius</taxon>
    </lineage>
</organism>
<accession>A0A835CPE9</accession>
<dbReference type="AlphaFoldDB" id="A0A835CPE9"/>
<dbReference type="Proteomes" id="UP000639338">
    <property type="component" value="Unassembled WGS sequence"/>
</dbReference>
<evidence type="ECO:0000313" key="6">
    <source>
        <dbReference type="Proteomes" id="UP000639338"/>
    </source>
</evidence>
<proteinExistence type="predicted"/>
<dbReference type="OrthoDB" id="264785at2759"/>
<name>A0A835CPE9_APHGI</name>
<feature type="coiled-coil region" evidence="2">
    <location>
        <begin position="166"/>
        <end position="487"/>
    </location>
</feature>
<evidence type="ECO:0000313" key="5">
    <source>
        <dbReference type="EMBL" id="KAF7991799.1"/>
    </source>
</evidence>
<dbReference type="PANTHER" id="PTHR32083">
    <property type="entry name" value="CILIA AND FLAGELLA-ASSOCIATED PROTEIN 58-RELATED"/>
    <property type="match status" value="1"/>
</dbReference>
<feature type="coiled-coil region" evidence="2">
    <location>
        <begin position="823"/>
        <end position="867"/>
    </location>
</feature>
<feature type="domain" description="Cilia- and flagella-associated protein 58 central coiled coil" evidence="4">
    <location>
        <begin position="388"/>
        <end position="687"/>
    </location>
</feature>
<keyword evidence="1 2" id="KW-0175">Coiled coil</keyword>
<gene>
    <name evidence="5" type="ORF">HCN44_010600</name>
</gene>
<dbReference type="EMBL" id="JACMRX010000004">
    <property type="protein sequence ID" value="KAF7991799.1"/>
    <property type="molecule type" value="Genomic_DNA"/>
</dbReference>
<sequence length="904" mass="106912">MEMEMNAEMERVGRTDDDSDSGEPSAVGSSAGSIFCSLEKDYARILDEMKTNEALSSFEAEYTRLFEMLYKCRRDEENMMEGFRQLQDSVIDKTSQIYELKKKIESQGNEMSKLKDEIVGALKLADAAHTREQNSQEIIENLRLSIFKLNHEIEQRNRQLALDEKNNRDTKQKENYDKEKEKLTNELETVRQRLKCVNEYNEELEKKLNTSEQQINVMQENIDVQSNEISKERIIRERIEREFQELMEEFNNRNIELQSANTTIQTATTNLTKLDNSLREQKNTNDKLRKEMNKLMVGKMNLRNELDNANRLIGEMEKSIKDKEKDYKLLEHEIRRLKEEAAKCKAESTWMSSKYAKIDNVRVKVEKDLEHVKHSLKNAEIQVQALNRQIIDEKKINDNIIREKNELTKQLKLLKDNIKNMQQLIDCNEQNKRKIQMDLDQALNLLASMTKKNEALEKEREKFNQDIKNLMQQIDDHANQLKSKDYELMDYKKQLSDLDIKFLQQQNLFEAVRSEKNTYSKNLSTANDDILEQREKIKLLNGQIEQLKEIISAKESNTTKGEFLLGKAEKEKESARLELQSAKKELFDLRRELENNKKEEKNLRQNVKKYEMDINRLEKDIDMILNERDILGTQIVRRNDELSLQSIKLKELYSTLRNGEKKYAEKIDDIRLLKLEIKKLNTEKLLLDKSLKNNGNLKIEVFHLDRDLTRERLKVIALEEEIQNPMNIHRWRKLEGSDPSSLELIKKLQCFQKRIIKMNNELTFKDEKIKHSEKCYLEIFETIMKQPSQEIIDNFEKTKNTLRERENKIKGMLGELNMWESRANEYKYELDNVVKELRDLKNKYYLLKKENNKNAMKNNDVKNLNESFSSLPQVTSSQKKFFGGGFTMTVAPSRNCYSLETVRK</sequence>
<keyword evidence="6" id="KW-1185">Reference proteome</keyword>
<comment type="caution">
    <text evidence="5">The sequence shown here is derived from an EMBL/GenBank/DDBJ whole genome shotgun (WGS) entry which is preliminary data.</text>
</comment>
<dbReference type="PANTHER" id="PTHR32083:SF0">
    <property type="entry name" value="CILIA AND FLAGELLA-ASSOCIATED PROTEIN 58"/>
    <property type="match status" value="1"/>
</dbReference>
<dbReference type="Pfam" id="PF21771">
    <property type="entry name" value="CFAP58_CC"/>
    <property type="match status" value="1"/>
</dbReference>
<evidence type="ECO:0000256" key="2">
    <source>
        <dbReference type="SAM" id="Coils"/>
    </source>
</evidence>
<dbReference type="InterPro" id="IPR049270">
    <property type="entry name" value="CFAP58_CC"/>
</dbReference>
<protein>
    <recommendedName>
        <fullName evidence="4">Cilia- and flagella-associated protein 58 central coiled coil domain-containing protein</fullName>
    </recommendedName>
</protein>
<evidence type="ECO:0000256" key="1">
    <source>
        <dbReference type="ARBA" id="ARBA00023054"/>
    </source>
</evidence>
<feature type="region of interest" description="Disordered" evidence="3">
    <location>
        <begin position="1"/>
        <end position="30"/>
    </location>
</feature>
<reference evidence="5 6" key="1">
    <citation type="submission" date="2020-08" db="EMBL/GenBank/DDBJ databases">
        <title>Aphidius gifuensis genome sequencing and assembly.</title>
        <authorList>
            <person name="Du Z."/>
        </authorList>
    </citation>
    <scope>NUCLEOTIDE SEQUENCE [LARGE SCALE GENOMIC DNA]</scope>
    <source>
        <strain evidence="5">YNYX2018</strain>
        <tissue evidence="5">Adults</tissue>
    </source>
</reference>
<evidence type="ECO:0000256" key="3">
    <source>
        <dbReference type="SAM" id="MobiDB-lite"/>
    </source>
</evidence>
<feature type="coiled-coil region" evidence="2">
    <location>
        <begin position="530"/>
        <end position="627"/>
    </location>
</feature>